<dbReference type="EMBL" id="JBBPBN010000003">
    <property type="protein sequence ID" value="KAK9044074.1"/>
    <property type="molecule type" value="Genomic_DNA"/>
</dbReference>
<dbReference type="Proteomes" id="UP001396334">
    <property type="component" value="Unassembled WGS sequence"/>
</dbReference>
<organism evidence="1 2">
    <name type="scientific">Hibiscus sabdariffa</name>
    <name type="common">roselle</name>
    <dbReference type="NCBI Taxonomy" id="183260"/>
    <lineage>
        <taxon>Eukaryota</taxon>
        <taxon>Viridiplantae</taxon>
        <taxon>Streptophyta</taxon>
        <taxon>Embryophyta</taxon>
        <taxon>Tracheophyta</taxon>
        <taxon>Spermatophyta</taxon>
        <taxon>Magnoliopsida</taxon>
        <taxon>eudicotyledons</taxon>
        <taxon>Gunneridae</taxon>
        <taxon>Pentapetalae</taxon>
        <taxon>rosids</taxon>
        <taxon>malvids</taxon>
        <taxon>Malvales</taxon>
        <taxon>Malvaceae</taxon>
        <taxon>Malvoideae</taxon>
        <taxon>Hibiscus</taxon>
    </lineage>
</organism>
<evidence type="ECO:0000313" key="2">
    <source>
        <dbReference type="Proteomes" id="UP001396334"/>
    </source>
</evidence>
<protein>
    <submittedName>
        <fullName evidence="1">Uncharacterized protein</fullName>
    </submittedName>
</protein>
<keyword evidence="2" id="KW-1185">Reference proteome</keyword>
<proteinExistence type="predicted"/>
<sequence length="120" mass="12797">MDSITSSRKTLEYAKRVVDVVVQQVCADAVEQHECVVDIPSSQTAMFSASSPIMVNPQAHDVSAAMDKEFPPLSVVQNSVVKNSKKKGKNVPKARDKAKVGFGSSTNSFAVLSTDAPSGR</sequence>
<reference evidence="1 2" key="1">
    <citation type="journal article" date="2024" name="G3 (Bethesda)">
        <title>Genome assembly of Hibiscus sabdariffa L. provides insights into metabolisms of medicinal natural products.</title>
        <authorList>
            <person name="Kim T."/>
        </authorList>
    </citation>
    <scope>NUCLEOTIDE SEQUENCE [LARGE SCALE GENOMIC DNA]</scope>
    <source>
        <strain evidence="1">TK-2024</strain>
        <tissue evidence="1">Old leaves</tissue>
    </source>
</reference>
<comment type="caution">
    <text evidence="1">The sequence shown here is derived from an EMBL/GenBank/DDBJ whole genome shotgun (WGS) entry which is preliminary data.</text>
</comment>
<accession>A0ABR2U3M0</accession>
<name>A0ABR2U3M0_9ROSI</name>
<gene>
    <name evidence="1" type="ORF">V6N11_072394</name>
</gene>
<evidence type="ECO:0000313" key="1">
    <source>
        <dbReference type="EMBL" id="KAK9044074.1"/>
    </source>
</evidence>